<comment type="caution">
    <text evidence="2">The sequence shown here is derived from an EMBL/GenBank/DDBJ whole genome shotgun (WGS) entry which is preliminary data.</text>
</comment>
<name>A0A8T2ZR06_POPDE</name>
<protein>
    <recommendedName>
        <fullName evidence="1">Glutaredoxin domain-containing protein</fullName>
    </recommendedName>
</protein>
<sequence length="82" mass="9243">MAMNKAKELVSTNPVVVFSKTSCPFCVKVKQLLNQLGAKYTVVELDTESEFSHIHARALDKMINTFGNYIDFCSVLLLIKFI</sequence>
<dbReference type="PANTHER" id="PTHR45694:SF14">
    <property type="entry name" value="GLUTAREDOXIN-C2"/>
    <property type="match status" value="1"/>
</dbReference>
<reference evidence="2" key="1">
    <citation type="journal article" date="2021" name="J. Hered.">
        <title>Genome Assembly of Salicaceae Populus deltoides (Eastern Cottonwood) I-69 Based on Nanopore Sequencing and Hi-C Technologies.</title>
        <authorList>
            <person name="Bai S."/>
            <person name="Wu H."/>
            <person name="Zhang J."/>
            <person name="Pan Z."/>
            <person name="Zhao W."/>
            <person name="Li Z."/>
            <person name="Tong C."/>
        </authorList>
    </citation>
    <scope>NUCLEOTIDE SEQUENCE</scope>
    <source>
        <tissue evidence="2">Leaf</tissue>
    </source>
</reference>
<dbReference type="AlphaFoldDB" id="A0A8T2ZR06"/>
<evidence type="ECO:0000259" key="1">
    <source>
        <dbReference type="Pfam" id="PF00462"/>
    </source>
</evidence>
<dbReference type="InterPro" id="IPR002109">
    <property type="entry name" value="Glutaredoxin"/>
</dbReference>
<feature type="domain" description="Glutaredoxin" evidence="1">
    <location>
        <begin position="15"/>
        <end position="51"/>
    </location>
</feature>
<dbReference type="Pfam" id="PF00462">
    <property type="entry name" value="Glutaredoxin"/>
    <property type="match status" value="1"/>
</dbReference>
<dbReference type="PROSITE" id="PS00195">
    <property type="entry name" value="GLUTAREDOXIN_1"/>
    <property type="match status" value="1"/>
</dbReference>
<dbReference type="InterPro" id="IPR036249">
    <property type="entry name" value="Thioredoxin-like_sf"/>
</dbReference>
<dbReference type="GO" id="GO:0034599">
    <property type="term" value="P:cellular response to oxidative stress"/>
    <property type="evidence" value="ECO:0007669"/>
    <property type="project" value="TreeGrafter"/>
</dbReference>
<organism evidence="2 3">
    <name type="scientific">Populus deltoides</name>
    <name type="common">Eastern poplar</name>
    <name type="synonym">Eastern cottonwood</name>
    <dbReference type="NCBI Taxonomy" id="3696"/>
    <lineage>
        <taxon>Eukaryota</taxon>
        <taxon>Viridiplantae</taxon>
        <taxon>Streptophyta</taxon>
        <taxon>Embryophyta</taxon>
        <taxon>Tracheophyta</taxon>
        <taxon>Spermatophyta</taxon>
        <taxon>Magnoliopsida</taxon>
        <taxon>eudicotyledons</taxon>
        <taxon>Gunneridae</taxon>
        <taxon>Pentapetalae</taxon>
        <taxon>rosids</taxon>
        <taxon>fabids</taxon>
        <taxon>Malpighiales</taxon>
        <taxon>Salicaceae</taxon>
        <taxon>Saliceae</taxon>
        <taxon>Populus</taxon>
    </lineage>
</organism>
<dbReference type="GO" id="GO:0005737">
    <property type="term" value="C:cytoplasm"/>
    <property type="evidence" value="ECO:0007669"/>
    <property type="project" value="TreeGrafter"/>
</dbReference>
<dbReference type="EMBL" id="JACEGQ020000001">
    <property type="protein sequence ID" value="KAH8519202.1"/>
    <property type="molecule type" value="Genomic_DNA"/>
</dbReference>
<keyword evidence="3" id="KW-1185">Reference proteome</keyword>
<evidence type="ECO:0000313" key="3">
    <source>
        <dbReference type="Proteomes" id="UP000807159"/>
    </source>
</evidence>
<dbReference type="InterPro" id="IPR011767">
    <property type="entry name" value="GLR_AS"/>
</dbReference>
<dbReference type="SUPFAM" id="SSF52833">
    <property type="entry name" value="Thioredoxin-like"/>
    <property type="match status" value="1"/>
</dbReference>
<dbReference type="Gene3D" id="3.40.30.10">
    <property type="entry name" value="Glutaredoxin"/>
    <property type="match status" value="1"/>
</dbReference>
<dbReference type="PROSITE" id="PS51354">
    <property type="entry name" value="GLUTAREDOXIN_2"/>
    <property type="match status" value="1"/>
</dbReference>
<evidence type="ECO:0000313" key="2">
    <source>
        <dbReference type="EMBL" id="KAH8519202.1"/>
    </source>
</evidence>
<proteinExistence type="predicted"/>
<accession>A0A8T2ZR06</accession>
<dbReference type="PANTHER" id="PTHR45694">
    <property type="entry name" value="GLUTAREDOXIN 2"/>
    <property type="match status" value="1"/>
</dbReference>
<gene>
    <name evidence="2" type="ORF">H0E87_000849</name>
</gene>
<dbReference type="GO" id="GO:0015038">
    <property type="term" value="F:glutathione disulfide oxidoreductase activity"/>
    <property type="evidence" value="ECO:0007669"/>
    <property type="project" value="TreeGrafter"/>
</dbReference>
<dbReference type="Proteomes" id="UP000807159">
    <property type="component" value="Chromosome 1"/>
</dbReference>